<dbReference type="GO" id="GO:0000062">
    <property type="term" value="F:fatty-acyl-CoA binding"/>
    <property type="evidence" value="ECO:0007669"/>
    <property type="project" value="TreeGrafter"/>
</dbReference>
<dbReference type="InterPro" id="IPR009100">
    <property type="entry name" value="AcylCoA_DH/oxidase_NM_dom_sf"/>
</dbReference>
<dbReference type="FunFam" id="1.20.140.10:FF:000006">
    <property type="entry name" value="Glutaryl-CoA dehydrogenase, mitochondrial"/>
    <property type="match status" value="1"/>
</dbReference>
<evidence type="ECO:0000259" key="11">
    <source>
        <dbReference type="Pfam" id="PF02770"/>
    </source>
</evidence>
<keyword evidence="4 9" id="KW-0285">Flavoprotein</keyword>
<keyword evidence="8" id="KW-0496">Mitochondrion</keyword>
<dbReference type="InterPro" id="IPR052033">
    <property type="entry name" value="Glutaryl-CoA_DH_mitochondrial"/>
</dbReference>
<evidence type="ECO:0000256" key="3">
    <source>
        <dbReference type="ARBA" id="ARBA00009347"/>
    </source>
</evidence>
<evidence type="ECO:0000256" key="8">
    <source>
        <dbReference type="ARBA" id="ARBA00023128"/>
    </source>
</evidence>
<feature type="domain" description="Acyl-CoA dehydrogenase/oxidase N-terminal" evidence="12">
    <location>
        <begin position="80"/>
        <end position="191"/>
    </location>
</feature>
<dbReference type="FunFam" id="1.10.540.10:FF:000003">
    <property type="entry name" value="glutaryl-CoA dehydrogenase, mitochondrial"/>
    <property type="match status" value="1"/>
</dbReference>
<evidence type="ECO:0000313" key="13">
    <source>
        <dbReference type="EMBL" id="KZS87595.1"/>
    </source>
</evidence>
<comment type="subcellular location">
    <subcellularLocation>
        <location evidence="2">Mitochondrion matrix</location>
    </subcellularLocation>
</comment>
<dbReference type="Gene3D" id="2.40.110.10">
    <property type="entry name" value="Butyryl-CoA Dehydrogenase, subunit A, domain 2"/>
    <property type="match status" value="1"/>
</dbReference>
<dbReference type="Pfam" id="PF02771">
    <property type="entry name" value="Acyl-CoA_dh_N"/>
    <property type="match status" value="1"/>
</dbReference>
<evidence type="ECO:0000259" key="10">
    <source>
        <dbReference type="Pfam" id="PF00441"/>
    </source>
</evidence>
<dbReference type="EMBL" id="KV419447">
    <property type="protein sequence ID" value="KZS87595.1"/>
    <property type="molecule type" value="Genomic_DNA"/>
</dbReference>
<evidence type="ECO:0000256" key="7">
    <source>
        <dbReference type="ARBA" id="ARBA00023002"/>
    </source>
</evidence>
<dbReference type="PANTHER" id="PTHR42807:SF1">
    <property type="entry name" value="GLUTARYL-COA DEHYDROGENASE, MITOCHONDRIAL"/>
    <property type="match status" value="1"/>
</dbReference>
<evidence type="ECO:0000256" key="6">
    <source>
        <dbReference type="ARBA" id="ARBA00022946"/>
    </source>
</evidence>
<evidence type="ECO:0000256" key="1">
    <source>
        <dbReference type="ARBA" id="ARBA00001974"/>
    </source>
</evidence>
<keyword evidence="14" id="KW-1185">Reference proteome</keyword>
<gene>
    <name evidence="13" type="ORF">SISNIDRAFT_480134</name>
</gene>
<dbReference type="InterPro" id="IPR009075">
    <property type="entry name" value="AcylCo_DH/oxidase_C"/>
</dbReference>
<dbReference type="GO" id="GO:0005759">
    <property type="term" value="C:mitochondrial matrix"/>
    <property type="evidence" value="ECO:0007669"/>
    <property type="project" value="UniProtKB-SubCell"/>
</dbReference>
<dbReference type="SUPFAM" id="SSF56645">
    <property type="entry name" value="Acyl-CoA dehydrogenase NM domain-like"/>
    <property type="match status" value="1"/>
</dbReference>
<dbReference type="Pfam" id="PF02770">
    <property type="entry name" value="Acyl-CoA_dh_M"/>
    <property type="match status" value="1"/>
</dbReference>
<comment type="similarity">
    <text evidence="3 9">Belongs to the acyl-CoA dehydrogenase family.</text>
</comment>
<dbReference type="GO" id="GO:0005743">
    <property type="term" value="C:mitochondrial inner membrane"/>
    <property type="evidence" value="ECO:0007669"/>
    <property type="project" value="TreeGrafter"/>
</dbReference>
<protein>
    <submittedName>
        <fullName evidence="13">Acyl-CoA dehydrogenase NM domain-like protein</fullName>
    </submittedName>
</protein>
<dbReference type="Gene3D" id="1.10.540.10">
    <property type="entry name" value="Acyl-CoA dehydrogenase/oxidase, N-terminal domain"/>
    <property type="match status" value="1"/>
</dbReference>
<reference evidence="13 14" key="1">
    <citation type="journal article" date="2016" name="Mol. Biol. Evol.">
        <title>Comparative Genomics of Early-Diverging Mushroom-Forming Fungi Provides Insights into the Origins of Lignocellulose Decay Capabilities.</title>
        <authorList>
            <person name="Nagy L.G."/>
            <person name="Riley R."/>
            <person name="Tritt A."/>
            <person name="Adam C."/>
            <person name="Daum C."/>
            <person name="Floudas D."/>
            <person name="Sun H."/>
            <person name="Yadav J.S."/>
            <person name="Pangilinan J."/>
            <person name="Larsson K.H."/>
            <person name="Matsuura K."/>
            <person name="Barry K."/>
            <person name="Labutti K."/>
            <person name="Kuo R."/>
            <person name="Ohm R.A."/>
            <person name="Bhattacharya S.S."/>
            <person name="Shirouzu T."/>
            <person name="Yoshinaga Y."/>
            <person name="Martin F.M."/>
            <person name="Grigoriev I.V."/>
            <person name="Hibbett D.S."/>
        </authorList>
    </citation>
    <scope>NUCLEOTIDE SEQUENCE [LARGE SCALE GENOMIC DNA]</scope>
    <source>
        <strain evidence="13 14">HHB9708</strain>
    </source>
</reference>
<name>A0A164ND75_9AGAM</name>
<dbReference type="CDD" id="cd01151">
    <property type="entry name" value="GCD"/>
    <property type="match status" value="1"/>
</dbReference>
<dbReference type="Proteomes" id="UP000076722">
    <property type="component" value="Unassembled WGS sequence"/>
</dbReference>
<dbReference type="OrthoDB" id="435240at2759"/>
<dbReference type="InterPro" id="IPR006091">
    <property type="entry name" value="Acyl-CoA_Oxase/DH_mid-dom"/>
</dbReference>
<keyword evidence="6" id="KW-0809">Transit peptide</keyword>
<evidence type="ECO:0000259" key="12">
    <source>
        <dbReference type="Pfam" id="PF02771"/>
    </source>
</evidence>
<feature type="domain" description="Acyl-CoA oxidase/dehydrogenase middle" evidence="11">
    <location>
        <begin position="195"/>
        <end position="287"/>
    </location>
</feature>
<evidence type="ECO:0000256" key="9">
    <source>
        <dbReference type="RuleBase" id="RU362125"/>
    </source>
</evidence>
<dbReference type="SUPFAM" id="SSF47203">
    <property type="entry name" value="Acyl-CoA dehydrogenase C-terminal domain-like"/>
    <property type="match status" value="1"/>
</dbReference>
<dbReference type="InterPro" id="IPR036250">
    <property type="entry name" value="AcylCo_DH-like_C"/>
</dbReference>
<dbReference type="GO" id="GO:0004361">
    <property type="term" value="F:glutaryl-CoA dehydrogenase activity"/>
    <property type="evidence" value="ECO:0007669"/>
    <property type="project" value="TreeGrafter"/>
</dbReference>
<dbReference type="STRING" id="1314777.A0A164ND75"/>
<dbReference type="PANTHER" id="PTHR42807">
    <property type="entry name" value="GLUTARYL-COA DEHYDROGENASE, MITOCHONDRIAL"/>
    <property type="match status" value="1"/>
</dbReference>
<dbReference type="InterPro" id="IPR037069">
    <property type="entry name" value="AcylCoA_DH/ox_N_sf"/>
</dbReference>
<dbReference type="AlphaFoldDB" id="A0A164ND75"/>
<dbReference type="GO" id="GO:0050660">
    <property type="term" value="F:flavin adenine dinucleotide binding"/>
    <property type="evidence" value="ECO:0007669"/>
    <property type="project" value="InterPro"/>
</dbReference>
<dbReference type="Pfam" id="PF00441">
    <property type="entry name" value="Acyl-CoA_dh_1"/>
    <property type="match status" value="1"/>
</dbReference>
<dbReference type="GO" id="GO:0046949">
    <property type="term" value="P:fatty-acyl-CoA biosynthetic process"/>
    <property type="evidence" value="ECO:0007669"/>
    <property type="project" value="TreeGrafter"/>
</dbReference>
<accession>A0A164ND75</accession>
<evidence type="ECO:0000256" key="5">
    <source>
        <dbReference type="ARBA" id="ARBA00022827"/>
    </source>
</evidence>
<proteinExistence type="inferred from homology"/>
<organism evidence="13 14">
    <name type="scientific">Sistotremastrum niveocremeum HHB9708</name>
    <dbReference type="NCBI Taxonomy" id="1314777"/>
    <lineage>
        <taxon>Eukaryota</taxon>
        <taxon>Fungi</taxon>
        <taxon>Dikarya</taxon>
        <taxon>Basidiomycota</taxon>
        <taxon>Agaricomycotina</taxon>
        <taxon>Agaricomycetes</taxon>
        <taxon>Sistotremastrales</taxon>
        <taxon>Sistotremastraceae</taxon>
        <taxon>Sertulicium</taxon>
        <taxon>Sertulicium niveocremeum</taxon>
    </lineage>
</organism>
<feature type="domain" description="Acyl-CoA dehydrogenase/oxidase C-terminal" evidence="10">
    <location>
        <begin position="300"/>
        <end position="446"/>
    </location>
</feature>
<dbReference type="InterPro" id="IPR046373">
    <property type="entry name" value="Acyl-CoA_Oxase/DH_mid-dom_sf"/>
</dbReference>
<sequence length="454" mass="49845">MTKRLDVVLLSAPLPFTLPHVHALQLTSLRFINVEITFIITQTCVFLFQYVVYIYHRAPKILTGAVSFSEDPLNLQSLLTDEEIAVRDTAHEYCQEKLFPRVLNAYRTEDFDSGVMREMGELGLLGATIKGYGCAGVSSVAYGLIAREVERVDSGYRSTMSVQSSLVMHPINEFGSEEQKAKWLPRLAKGEITGCFGLTEANHGSDPAGMETVAEEVDGGFIINGSKTWISNAPVADLFLVWARCKWDNKVRGFLLEKEMKGLSAPAIKNKLALRASITGSIFLDNVRAPRESFLEGGIGLGAPFSCLNSARYGISWGVMGSLEDCISRARTYALERKQFKRPLASFQLIQKKLVDAQTEVALGLQASLQVGRLKDAGTLAPEMISIIKRNNCGKALEHARTVLDILGGNACSDEYHIGRHVANLQVTNTYEGTHDIHALILGRAMTGLQAFAN</sequence>
<dbReference type="GO" id="GO:0033539">
    <property type="term" value="P:fatty acid beta-oxidation using acyl-CoA dehydrogenase"/>
    <property type="evidence" value="ECO:0007669"/>
    <property type="project" value="TreeGrafter"/>
</dbReference>
<evidence type="ECO:0000313" key="14">
    <source>
        <dbReference type="Proteomes" id="UP000076722"/>
    </source>
</evidence>
<keyword evidence="7 9" id="KW-0560">Oxidoreductase</keyword>
<dbReference type="InterPro" id="IPR013786">
    <property type="entry name" value="AcylCoA_DH/ox_N"/>
</dbReference>
<keyword evidence="5 9" id="KW-0274">FAD</keyword>
<comment type="cofactor">
    <cofactor evidence="1 9">
        <name>FAD</name>
        <dbReference type="ChEBI" id="CHEBI:57692"/>
    </cofactor>
</comment>
<dbReference type="Gene3D" id="1.20.140.10">
    <property type="entry name" value="Butyryl-CoA Dehydrogenase, subunit A, domain 3"/>
    <property type="match status" value="1"/>
</dbReference>
<evidence type="ECO:0000256" key="4">
    <source>
        <dbReference type="ARBA" id="ARBA00022630"/>
    </source>
</evidence>
<evidence type="ECO:0000256" key="2">
    <source>
        <dbReference type="ARBA" id="ARBA00004305"/>
    </source>
</evidence>